<dbReference type="EMBL" id="NMUH01005381">
    <property type="protein sequence ID" value="MQM12623.1"/>
    <property type="molecule type" value="Genomic_DNA"/>
</dbReference>
<dbReference type="Proteomes" id="UP000652761">
    <property type="component" value="Unassembled WGS sequence"/>
</dbReference>
<feature type="region of interest" description="Disordered" evidence="1">
    <location>
        <begin position="126"/>
        <end position="147"/>
    </location>
</feature>
<gene>
    <name evidence="2" type="ORF">Taro_045542</name>
</gene>
<sequence>MYLVVGNVYMIDRGTHAVMFTVRVDEAGTTPTRTRPGISAPPPCSSVEILARAPCSSAEISGGFLQLSALVHSESISMEMAFKPLLLCRHTKGKKNLIRYATREKEEGEEADRYFSTGISMVRTSRRRRHPTALPRGSPTATPHTKSNQINRCRIRNQNQPGIGGEEFSCTYGDGAVEVVSADVENAESLAGKQGRRDALGEGVVIQEQRRHYQHLAQGIRDPTADPVAREVKIGEAVHVAELLFLVHKQTNLKMGYRKENCGDAKRPIRKPE</sequence>
<comment type="caution">
    <text evidence="2">The sequence shown here is derived from an EMBL/GenBank/DDBJ whole genome shotgun (WGS) entry which is preliminary data.</text>
</comment>
<evidence type="ECO:0000256" key="1">
    <source>
        <dbReference type="SAM" id="MobiDB-lite"/>
    </source>
</evidence>
<protein>
    <submittedName>
        <fullName evidence="2">Uncharacterized protein</fullName>
    </submittedName>
</protein>
<dbReference type="AlphaFoldDB" id="A0A843WMD5"/>
<organism evidence="2 3">
    <name type="scientific">Colocasia esculenta</name>
    <name type="common">Wild taro</name>
    <name type="synonym">Arum esculentum</name>
    <dbReference type="NCBI Taxonomy" id="4460"/>
    <lineage>
        <taxon>Eukaryota</taxon>
        <taxon>Viridiplantae</taxon>
        <taxon>Streptophyta</taxon>
        <taxon>Embryophyta</taxon>
        <taxon>Tracheophyta</taxon>
        <taxon>Spermatophyta</taxon>
        <taxon>Magnoliopsida</taxon>
        <taxon>Liliopsida</taxon>
        <taxon>Araceae</taxon>
        <taxon>Aroideae</taxon>
        <taxon>Colocasieae</taxon>
        <taxon>Colocasia</taxon>
    </lineage>
</organism>
<name>A0A843WMD5_COLES</name>
<keyword evidence="3" id="KW-1185">Reference proteome</keyword>
<reference evidence="2" key="1">
    <citation type="submission" date="2017-07" db="EMBL/GenBank/DDBJ databases">
        <title>Taro Niue Genome Assembly and Annotation.</title>
        <authorList>
            <person name="Atibalentja N."/>
            <person name="Keating K."/>
            <person name="Fields C.J."/>
        </authorList>
    </citation>
    <scope>NUCLEOTIDE SEQUENCE</scope>
    <source>
        <strain evidence="2">Niue_2</strain>
        <tissue evidence="2">Leaf</tissue>
    </source>
</reference>
<proteinExistence type="predicted"/>
<accession>A0A843WMD5</accession>
<evidence type="ECO:0000313" key="2">
    <source>
        <dbReference type="EMBL" id="MQM12623.1"/>
    </source>
</evidence>
<evidence type="ECO:0000313" key="3">
    <source>
        <dbReference type="Proteomes" id="UP000652761"/>
    </source>
</evidence>